<keyword evidence="2" id="KW-0645">Protease</keyword>
<dbReference type="EMBL" id="CP026096">
    <property type="protein sequence ID" value="AZV45669.1"/>
    <property type="molecule type" value="Genomic_DNA"/>
</dbReference>
<evidence type="ECO:0000256" key="4">
    <source>
        <dbReference type="ARBA" id="ARBA00022807"/>
    </source>
</evidence>
<dbReference type="GO" id="GO:0006508">
    <property type="term" value="P:proteolysis"/>
    <property type="evidence" value="ECO:0007669"/>
    <property type="project" value="UniProtKB-KW"/>
</dbReference>
<dbReference type="PANTHER" id="PTHR47053">
    <property type="entry name" value="MUREIN DD-ENDOPEPTIDASE MEPH-RELATED"/>
    <property type="match status" value="1"/>
</dbReference>
<evidence type="ECO:0000259" key="6">
    <source>
        <dbReference type="PROSITE" id="PS51935"/>
    </source>
</evidence>
<keyword evidence="3" id="KW-0378">Hydrolase</keyword>
<keyword evidence="4" id="KW-0788">Thiol protease</keyword>
<dbReference type="RefSeq" id="WP_127762724.1">
    <property type="nucleotide sequence ID" value="NZ_CP026096.1"/>
</dbReference>
<keyword evidence="7" id="KW-0614">Plasmid</keyword>
<proteinExistence type="inferred from homology"/>
<dbReference type="KEGG" id="pasa:BAOM_p016"/>
<sequence>MFSTTAKVGLFAAKEWKWIIGGIVILFCVIVMGIIGMGTSTKEESTEFGEFGIQELSPEVLAYQPLIEAELKKYGLENLTPVLLAILQQESGGVLSRDIFQASESLGLPPNTITDPLYSIQVGVKYFVSVYNNGKEKGVDIQSIVQSYNFGGGYIGYASSNGGVHSEDLAKQFSSLQMKKYPGQYTCGGDTSNFRYPYCYGDWSYATKVFSYISTATSAVATGSPLGQESYEALINEVEKFEGYPYAWGGSTPSTSFDCSGLMKWAFEKIGYKLPRTAQLQYEATKRIKKEELKPGDLIFFKTASYNPVTHVGIYVGNNKMYDANNGGIGYSELNNYWAPKIVGYGRVS</sequence>
<evidence type="ECO:0000256" key="5">
    <source>
        <dbReference type="SAM" id="Phobius"/>
    </source>
</evidence>
<comment type="similarity">
    <text evidence="1">Belongs to the peptidase C40 family.</text>
</comment>
<dbReference type="PANTHER" id="PTHR47053:SF5">
    <property type="entry name" value="BIFUNCTIONAL MURAMIDASE_DL-ENDOPEPTIDASE CWLT"/>
    <property type="match status" value="1"/>
</dbReference>
<evidence type="ECO:0000256" key="2">
    <source>
        <dbReference type="ARBA" id="ARBA00022670"/>
    </source>
</evidence>
<dbReference type="Pfam" id="PF00877">
    <property type="entry name" value="NLPC_P60"/>
    <property type="match status" value="1"/>
</dbReference>
<dbReference type="AlphaFoldDB" id="A0A3T0KZC9"/>
<dbReference type="SUPFAM" id="SSF53955">
    <property type="entry name" value="Lysozyme-like"/>
    <property type="match status" value="1"/>
</dbReference>
<keyword evidence="5" id="KW-0812">Transmembrane</keyword>
<dbReference type="GO" id="GO:0008234">
    <property type="term" value="F:cysteine-type peptidase activity"/>
    <property type="evidence" value="ECO:0007669"/>
    <property type="project" value="UniProtKB-KW"/>
</dbReference>
<dbReference type="Pfam" id="PF13702">
    <property type="entry name" value="Lysozyme_like"/>
    <property type="match status" value="1"/>
</dbReference>
<accession>A0A3T0KZC9</accession>
<name>A0A3T0KZC9_9BACI</name>
<dbReference type="CDD" id="cd16891">
    <property type="entry name" value="CwlT-like"/>
    <property type="match status" value="1"/>
</dbReference>
<dbReference type="InterPro" id="IPR023346">
    <property type="entry name" value="Lysozyme-like_dom_sf"/>
</dbReference>
<dbReference type="Gene3D" id="3.90.1720.10">
    <property type="entry name" value="endopeptidase domain like (from Nostoc punctiforme)"/>
    <property type="match status" value="1"/>
</dbReference>
<reference evidence="7 8" key="1">
    <citation type="submission" date="2018-01" db="EMBL/GenBank/DDBJ databases">
        <title>Bacillus asahii Genome sequencing and assembly.</title>
        <authorList>
            <person name="Jiang H."/>
            <person name="Feng Y."/>
            <person name="Zhao F."/>
            <person name="Lin X."/>
        </authorList>
    </citation>
    <scope>NUCLEOTIDE SEQUENCE [LARGE SCALE GENOMIC DNA]</scope>
    <source>
        <strain evidence="7 8">OM18</strain>
        <plasmid evidence="8">pom18</plasmid>
    </source>
</reference>
<organism evidence="7 8">
    <name type="scientific">Peribacillus asahii</name>
    <dbReference type="NCBI Taxonomy" id="228899"/>
    <lineage>
        <taxon>Bacteria</taxon>
        <taxon>Bacillati</taxon>
        <taxon>Bacillota</taxon>
        <taxon>Bacilli</taxon>
        <taxon>Bacillales</taxon>
        <taxon>Bacillaceae</taxon>
        <taxon>Peribacillus</taxon>
    </lineage>
</organism>
<keyword evidence="5" id="KW-1133">Transmembrane helix</keyword>
<gene>
    <name evidence="7" type="ORF">BAOM_p016</name>
</gene>
<dbReference type="InterPro" id="IPR047194">
    <property type="entry name" value="CwlT-like_lysozyme"/>
</dbReference>
<protein>
    <recommendedName>
        <fullName evidence="6">NlpC/P60 domain-containing protein</fullName>
    </recommendedName>
</protein>
<dbReference type="SUPFAM" id="SSF54001">
    <property type="entry name" value="Cysteine proteinases"/>
    <property type="match status" value="1"/>
</dbReference>
<dbReference type="PROSITE" id="PS51935">
    <property type="entry name" value="NLPC_P60"/>
    <property type="match status" value="1"/>
</dbReference>
<feature type="transmembrane region" description="Helical" evidence="5">
    <location>
        <begin position="16"/>
        <end position="35"/>
    </location>
</feature>
<evidence type="ECO:0000256" key="3">
    <source>
        <dbReference type="ARBA" id="ARBA00022801"/>
    </source>
</evidence>
<dbReference type="InterPro" id="IPR038765">
    <property type="entry name" value="Papain-like_cys_pep_sf"/>
</dbReference>
<dbReference type="Proteomes" id="UP000283095">
    <property type="component" value="Plasmid pOM18"/>
</dbReference>
<evidence type="ECO:0000313" key="7">
    <source>
        <dbReference type="EMBL" id="AZV45669.1"/>
    </source>
</evidence>
<evidence type="ECO:0000256" key="1">
    <source>
        <dbReference type="ARBA" id="ARBA00007074"/>
    </source>
</evidence>
<dbReference type="OrthoDB" id="9813368at2"/>
<feature type="domain" description="NlpC/P60" evidence="6">
    <location>
        <begin position="228"/>
        <end position="349"/>
    </location>
</feature>
<evidence type="ECO:0000313" key="8">
    <source>
        <dbReference type="Proteomes" id="UP000283095"/>
    </source>
</evidence>
<dbReference type="InterPro" id="IPR000064">
    <property type="entry name" value="NLP_P60_dom"/>
</dbReference>
<keyword evidence="5" id="KW-0472">Membrane</keyword>
<geneLocation type="plasmid" evidence="8">
    <name>pom18</name>
</geneLocation>
<dbReference type="InterPro" id="IPR051202">
    <property type="entry name" value="Peptidase_C40"/>
</dbReference>
<dbReference type="Gene3D" id="1.10.530.10">
    <property type="match status" value="1"/>
</dbReference>